<feature type="domain" description="ZAD" evidence="9">
    <location>
        <begin position="162"/>
        <end position="236"/>
    </location>
</feature>
<feature type="compositionally biased region" description="Basic and acidic residues" evidence="7">
    <location>
        <begin position="305"/>
        <end position="321"/>
    </location>
</feature>
<dbReference type="Pfam" id="PF07776">
    <property type="entry name" value="zf-AD"/>
    <property type="match status" value="1"/>
</dbReference>
<dbReference type="InterPro" id="IPR038441">
    <property type="entry name" value="THAP_Znf_sf"/>
</dbReference>
<dbReference type="PROSITE" id="PS50950">
    <property type="entry name" value="ZF_THAP"/>
    <property type="match status" value="1"/>
</dbReference>
<reference evidence="10" key="1">
    <citation type="submission" date="2022-01" db="EMBL/GenBank/DDBJ databases">
        <authorList>
            <person name="King R."/>
        </authorList>
    </citation>
    <scope>NUCLEOTIDE SEQUENCE</scope>
</reference>
<protein>
    <submittedName>
        <fullName evidence="10">Uncharacterized protein</fullName>
    </submittedName>
</protein>
<evidence type="ECO:0000256" key="5">
    <source>
        <dbReference type="PROSITE-ProRule" id="PRU00309"/>
    </source>
</evidence>
<feature type="binding site" evidence="6">
    <location>
        <position position="164"/>
    </location>
    <ligand>
        <name>Zn(2+)</name>
        <dbReference type="ChEBI" id="CHEBI:29105"/>
    </ligand>
</feature>
<dbReference type="PANTHER" id="PTHR46600">
    <property type="entry name" value="THAP DOMAIN-CONTAINING"/>
    <property type="match status" value="1"/>
</dbReference>
<feature type="binding site" evidence="6">
    <location>
        <position position="209"/>
    </location>
    <ligand>
        <name>Zn(2+)</name>
        <dbReference type="ChEBI" id="CHEBI:29105"/>
    </ligand>
</feature>
<keyword evidence="4 5" id="KW-0238">DNA-binding</keyword>
<evidence type="ECO:0000256" key="1">
    <source>
        <dbReference type="ARBA" id="ARBA00022723"/>
    </source>
</evidence>
<evidence type="ECO:0000259" key="8">
    <source>
        <dbReference type="PROSITE" id="PS50950"/>
    </source>
</evidence>
<keyword evidence="11" id="KW-1185">Reference proteome</keyword>
<sequence>MVSCIACGISHKKRNEITSFHRFPKNEAQRRMWVNFVGKTEIKKFSYLCSNHFTEEDFDMSSSKSKLKPGAIPSKIIVRQRYIRSIRSKMNKSGKRRSGHIYAVKNSLDHTYCAFTVKEKFEHDKHLIKGPNKCENTTNMQENETSDKENTSISITKEQLEQRCRTCFIRNGTINVFTKHHGGILFCDLLKKLSLAEIHQLDGLPQKICGYCSSFIINVFAFKKEIVKSFIKLKAARRQLDNQNIPESQCDGSGKSKVSSNIHKVVENFKIQVYVEDEEDNESKNEIIQQIVVAPNQDNNKNKNINKDSESTRSVLKDSHFDGPNADSGSHNNFRSLLNNVGNIRRKYLRTRKLLMSQILKRINTSTSVLLDHNYIKSVDRKNCITNKKRGKEKKKVKLCPCSKKGQKFRINKFLNRQICFDKYSHCDKYTCTYCQSKNSLWLKHGAHNRGKHRNKHFYT</sequence>
<dbReference type="SUPFAM" id="SSF57716">
    <property type="entry name" value="Glucocorticoid receptor-like (DNA-binding domain)"/>
    <property type="match status" value="1"/>
</dbReference>
<dbReference type="SMART" id="SM00980">
    <property type="entry name" value="THAP"/>
    <property type="match status" value="1"/>
</dbReference>
<feature type="region of interest" description="Disordered" evidence="7">
    <location>
        <begin position="298"/>
        <end position="332"/>
    </location>
</feature>
<dbReference type="PROSITE" id="PS51915">
    <property type="entry name" value="ZAD"/>
    <property type="match status" value="1"/>
</dbReference>
<dbReference type="EMBL" id="OU898279">
    <property type="protein sequence ID" value="CAH1278996.1"/>
    <property type="molecule type" value="Genomic_DNA"/>
</dbReference>
<evidence type="ECO:0000313" key="11">
    <source>
        <dbReference type="Proteomes" id="UP001153709"/>
    </source>
</evidence>
<dbReference type="InterPro" id="IPR026516">
    <property type="entry name" value="THAP1/10"/>
</dbReference>
<dbReference type="GO" id="GO:0043565">
    <property type="term" value="F:sequence-specific DNA binding"/>
    <property type="evidence" value="ECO:0007669"/>
    <property type="project" value="InterPro"/>
</dbReference>
<dbReference type="GO" id="GO:0008270">
    <property type="term" value="F:zinc ion binding"/>
    <property type="evidence" value="ECO:0007669"/>
    <property type="project" value="UniProtKB-UniRule"/>
</dbReference>
<dbReference type="InterPro" id="IPR012934">
    <property type="entry name" value="Znf_AD"/>
</dbReference>
<proteinExistence type="predicted"/>
<evidence type="ECO:0000256" key="4">
    <source>
        <dbReference type="ARBA" id="ARBA00023125"/>
    </source>
</evidence>
<dbReference type="PANTHER" id="PTHR46600:SF11">
    <property type="entry name" value="THAP DOMAIN-CONTAINING PROTEIN 10"/>
    <property type="match status" value="1"/>
</dbReference>
<evidence type="ECO:0000256" key="2">
    <source>
        <dbReference type="ARBA" id="ARBA00022771"/>
    </source>
</evidence>
<keyword evidence="2 5" id="KW-0863">Zinc-finger</keyword>
<evidence type="ECO:0000313" key="10">
    <source>
        <dbReference type="EMBL" id="CAH1278996.1"/>
    </source>
</evidence>
<feature type="binding site" evidence="6">
    <location>
        <position position="212"/>
    </location>
    <ligand>
        <name>Zn(2+)</name>
        <dbReference type="ChEBI" id="CHEBI:29105"/>
    </ligand>
</feature>
<dbReference type="InterPro" id="IPR006612">
    <property type="entry name" value="THAP_Znf"/>
</dbReference>
<feature type="region of interest" description="Disordered" evidence="7">
    <location>
        <begin position="132"/>
        <end position="152"/>
    </location>
</feature>
<accession>A0A9P0H003</accession>
<evidence type="ECO:0000259" key="9">
    <source>
        <dbReference type="PROSITE" id="PS51915"/>
    </source>
</evidence>
<dbReference type="SMART" id="SM00868">
    <property type="entry name" value="zf-AD"/>
    <property type="match status" value="1"/>
</dbReference>
<feature type="compositionally biased region" description="Polar residues" evidence="7">
    <location>
        <begin position="134"/>
        <end position="143"/>
    </location>
</feature>
<dbReference type="AlphaFoldDB" id="A0A9P0H003"/>
<dbReference type="Pfam" id="PF05485">
    <property type="entry name" value="THAP"/>
    <property type="match status" value="1"/>
</dbReference>
<dbReference type="Proteomes" id="UP001153709">
    <property type="component" value="Chromosome 4"/>
</dbReference>
<dbReference type="OrthoDB" id="6619240at2759"/>
<gene>
    <name evidence="10" type="ORF">DIABBA_LOCUS7074</name>
</gene>
<organism evidence="10 11">
    <name type="scientific">Diabrotica balteata</name>
    <name type="common">Banded cucumber beetle</name>
    <dbReference type="NCBI Taxonomy" id="107213"/>
    <lineage>
        <taxon>Eukaryota</taxon>
        <taxon>Metazoa</taxon>
        <taxon>Ecdysozoa</taxon>
        <taxon>Arthropoda</taxon>
        <taxon>Hexapoda</taxon>
        <taxon>Insecta</taxon>
        <taxon>Pterygota</taxon>
        <taxon>Neoptera</taxon>
        <taxon>Endopterygota</taxon>
        <taxon>Coleoptera</taxon>
        <taxon>Polyphaga</taxon>
        <taxon>Cucujiformia</taxon>
        <taxon>Chrysomeloidea</taxon>
        <taxon>Chrysomelidae</taxon>
        <taxon>Galerucinae</taxon>
        <taxon>Diabroticina</taxon>
        <taxon>Diabroticites</taxon>
        <taxon>Diabrotica</taxon>
    </lineage>
</organism>
<feature type="binding site" evidence="6">
    <location>
        <position position="167"/>
    </location>
    <ligand>
        <name>Zn(2+)</name>
        <dbReference type="ChEBI" id="CHEBI:29105"/>
    </ligand>
</feature>
<dbReference type="Gene3D" id="6.20.210.20">
    <property type="entry name" value="THAP domain"/>
    <property type="match status" value="1"/>
</dbReference>
<evidence type="ECO:0000256" key="7">
    <source>
        <dbReference type="SAM" id="MobiDB-lite"/>
    </source>
</evidence>
<name>A0A9P0H003_DIABA</name>
<keyword evidence="1 6" id="KW-0479">Metal-binding</keyword>
<evidence type="ECO:0000256" key="6">
    <source>
        <dbReference type="PROSITE-ProRule" id="PRU01263"/>
    </source>
</evidence>
<dbReference type="GO" id="GO:0005634">
    <property type="term" value="C:nucleus"/>
    <property type="evidence" value="ECO:0007669"/>
    <property type="project" value="InterPro"/>
</dbReference>
<dbReference type="SMART" id="SM00692">
    <property type="entry name" value="DM3"/>
    <property type="match status" value="1"/>
</dbReference>
<feature type="domain" description="THAP-type" evidence="8">
    <location>
        <begin position="1"/>
        <end position="76"/>
    </location>
</feature>
<evidence type="ECO:0000256" key="3">
    <source>
        <dbReference type="ARBA" id="ARBA00022833"/>
    </source>
</evidence>
<keyword evidence="3 6" id="KW-0862">Zinc</keyword>